<accession>A0A0B7BZ69</accession>
<feature type="non-terminal residue" evidence="2">
    <location>
        <position position="1"/>
    </location>
</feature>
<gene>
    <name evidence="2" type="primary">ORF218839</name>
</gene>
<feature type="non-terminal residue" evidence="2">
    <location>
        <position position="73"/>
    </location>
</feature>
<name>A0A0B7BZ69_9EUPU</name>
<protein>
    <submittedName>
        <fullName evidence="2">Uncharacterized protein</fullName>
    </submittedName>
</protein>
<feature type="compositionally biased region" description="Polar residues" evidence="1">
    <location>
        <begin position="17"/>
        <end position="28"/>
    </location>
</feature>
<feature type="region of interest" description="Disordered" evidence="1">
    <location>
        <begin position="1"/>
        <end position="73"/>
    </location>
</feature>
<evidence type="ECO:0000256" key="1">
    <source>
        <dbReference type="SAM" id="MobiDB-lite"/>
    </source>
</evidence>
<organism evidence="2">
    <name type="scientific">Arion vulgaris</name>
    <dbReference type="NCBI Taxonomy" id="1028688"/>
    <lineage>
        <taxon>Eukaryota</taxon>
        <taxon>Metazoa</taxon>
        <taxon>Spiralia</taxon>
        <taxon>Lophotrochozoa</taxon>
        <taxon>Mollusca</taxon>
        <taxon>Gastropoda</taxon>
        <taxon>Heterobranchia</taxon>
        <taxon>Euthyneura</taxon>
        <taxon>Panpulmonata</taxon>
        <taxon>Eupulmonata</taxon>
        <taxon>Stylommatophora</taxon>
        <taxon>Helicina</taxon>
        <taxon>Arionoidea</taxon>
        <taxon>Arionidae</taxon>
        <taxon>Arion</taxon>
    </lineage>
</organism>
<evidence type="ECO:0000313" key="2">
    <source>
        <dbReference type="EMBL" id="CEK98489.1"/>
    </source>
</evidence>
<dbReference type="AlphaFoldDB" id="A0A0B7BZ69"/>
<dbReference type="EMBL" id="HACG01051618">
    <property type="protein sequence ID" value="CEK98489.1"/>
    <property type="molecule type" value="Transcribed_RNA"/>
</dbReference>
<reference evidence="2" key="1">
    <citation type="submission" date="2014-12" db="EMBL/GenBank/DDBJ databases">
        <title>Insight into the proteome of Arion vulgaris.</title>
        <authorList>
            <person name="Aradska J."/>
            <person name="Bulat T."/>
            <person name="Smidak R."/>
            <person name="Sarate P."/>
            <person name="Gangsoo J."/>
            <person name="Sialana F."/>
            <person name="Bilban M."/>
            <person name="Lubec G."/>
        </authorList>
    </citation>
    <scope>NUCLEOTIDE SEQUENCE</scope>
    <source>
        <tissue evidence="2">Skin</tissue>
    </source>
</reference>
<sequence>ENMSHTQIRKPTPKAGRSSNANTSSVSAKNRGRPKKTAAVASTPKRSGVSKPKKPATKRTTNTTGVFAVDKIV</sequence>
<proteinExistence type="predicted"/>